<sequence>MLKAVIFDMDGVIIDSEPLHHAAYHQMFRDVNADVSDALYESYTGQSTLNVCKQVKEHFNLKETAEALVAIKRKHYEYIFENDKTFDLIDGVLDLIKNYHANGLTLVLASSASMPSIERIFKRFDLNKYFKAKLSGADLKASKPHPEIFIKAAEASGFKASECMVIEDSTNGIAAANGANIFCVGFDSIHSKNQDYTNANLKIEDFKSITFEKITSYFNS</sequence>
<organism evidence="6 7">
    <name type="scientific">Algibacter miyuki</name>
    <dbReference type="NCBI Taxonomy" id="1306933"/>
    <lineage>
        <taxon>Bacteria</taxon>
        <taxon>Pseudomonadati</taxon>
        <taxon>Bacteroidota</taxon>
        <taxon>Flavobacteriia</taxon>
        <taxon>Flavobacteriales</taxon>
        <taxon>Flavobacteriaceae</taxon>
        <taxon>Algibacter</taxon>
    </lineage>
</organism>
<gene>
    <name evidence="6" type="ORF">ACFFU1_08375</name>
</gene>
<dbReference type="InterPro" id="IPR023214">
    <property type="entry name" value="HAD_sf"/>
</dbReference>
<dbReference type="PRINTS" id="PR00413">
    <property type="entry name" value="HADHALOGNASE"/>
</dbReference>
<evidence type="ECO:0000256" key="1">
    <source>
        <dbReference type="ARBA" id="ARBA00001946"/>
    </source>
</evidence>
<evidence type="ECO:0000256" key="2">
    <source>
        <dbReference type="ARBA" id="ARBA00006171"/>
    </source>
</evidence>
<dbReference type="SFLD" id="SFLDG01129">
    <property type="entry name" value="C1.5:_HAD__Beta-PGM__Phosphata"/>
    <property type="match status" value="1"/>
</dbReference>
<dbReference type="InterPro" id="IPR051600">
    <property type="entry name" value="Beta-PGM-like"/>
</dbReference>
<dbReference type="Gene3D" id="3.40.50.1000">
    <property type="entry name" value="HAD superfamily/HAD-like"/>
    <property type="match status" value="1"/>
</dbReference>
<comment type="similarity">
    <text evidence="2">Belongs to the HAD-like hydrolase superfamily. CbbY/CbbZ/Gph/YieH family.</text>
</comment>
<keyword evidence="6" id="KW-0378">Hydrolase</keyword>
<evidence type="ECO:0000256" key="4">
    <source>
        <dbReference type="ARBA" id="ARBA00022842"/>
    </source>
</evidence>
<dbReference type="PANTHER" id="PTHR46193">
    <property type="entry name" value="6-PHOSPHOGLUCONATE PHOSPHATASE"/>
    <property type="match status" value="1"/>
</dbReference>
<dbReference type="InterPro" id="IPR006439">
    <property type="entry name" value="HAD-SF_hydro_IA"/>
</dbReference>
<accession>A0ABV5GZ61</accession>
<dbReference type="GO" id="GO:0016787">
    <property type="term" value="F:hydrolase activity"/>
    <property type="evidence" value="ECO:0007669"/>
    <property type="project" value="UniProtKB-KW"/>
</dbReference>
<dbReference type="Pfam" id="PF00702">
    <property type="entry name" value="Hydrolase"/>
    <property type="match status" value="1"/>
</dbReference>
<dbReference type="InterPro" id="IPR036412">
    <property type="entry name" value="HAD-like_sf"/>
</dbReference>
<dbReference type="SFLD" id="SFLDS00003">
    <property type="entry name" value="Haloacid_Dehalogenase"/>
    <property type="match status" value="1"/>
</dbReference>
<dbReference type="RefSeq" id="WP_290273046.1">
    <property type="nucleotide sequence ID" value="NZ_JAUFQP010000013.1"/>
</dbReference>
<dbReference type="InterPro" id="IPR023198">
    <property type="entry name" value="PGP-like_dom2"/>
</dbReference>
<proteinExistence type="inferred from homology"/>
<evidence type="ECO:0000313" key="7">
    <source>
        <dbReference type="Proteomes" id="UP001589590"/>
    </source>
</evidence>
<protein>
    <submittedName>
        <fullName evidence="6">HAD family hydrolase</fullName>
    </submittedName>
</protein>
<keyword evidence="7" id="KW-1185">Reference proteome</keyword>
<evidence type="ECO:0000256" key="5">
    <source>
        <dbReference type="ARBA" id="ARBA00023277"/>
    </source>
</evidence>
<keyword evidence="3" id="KW-0479">Metal-binding</keyword>
<evidence type="ECO:0000256" key="3">
    <source>
        <dbReference type="ARBA" id="ARBA00022723"/>
    </source>
</evidence>
<dbReference type="PANTHER" id="PTHR46193:SF18">
    <property type="entry name" value="HEXITOL PHOSPHATASE B"/>
    <property type="match status" value="1"/>
</dbReference>
<dbReference type="SUPFAM" id="SSF56784">
    <property type="entry name" value="HAD-like"/>
    <property type="match status" value="1"/>
</dbReference>
<dbReference type="NCBIfam" id="TIGR01549">
    <property type="entry name" value="HAD-SF-IA-v1"/>
    <property type="match status" value="1"/>
</dbReference>
<comment type="cofactor">
    <cofactor evidence="1">
        <name>Mg(2+)</name>
        <dbReference type="ChEBI" id="CHEBI:18420"/>
    </cofactor>
</comment>
<name>A0ABV5GZ61_9FLAO</name>
<evidence type="ECO:0000313" key="6">
    <source>
        <dbReference type="EMBL" id="MFB9104912.1"/>
    </source>
</evidence>
<comment type="caution">
    <text evidence="6">The sequence shown here is derived from an EMBL/GenBank/DDBJ whole genome shotgun (WGS) entry which is preliminary data.</text>
</comment>
<dbReference type="Gene3D" id="1.10.150.240">
    <property type="entry name" value="Putative phosphatase, domain 2"/>
    <property type="match status" value="1"/>
</dbReference>
<keyword evidence="5" id="KW-0119">Carbohydrate metabolism</keyword>
<dbReference type="EMBL" id="JBHMFA010000005">
    <property type="protein sequence ID" value="MFB9104912.1"/>
    <property type="molecule type" value="Genomic_DNA"/>
</dbReference>
<reference evidence="6 7" key="1">
    <citation type="submission" date="2024-09" db="EMBL/GenBank/DDBJ databases">
        <authorList>
            <person name="Sun Q."/>
            <person name="Mori K."/>
        </authorList>
    </citation>
    <scope>NUCLEOTIDE SEQUENCE [LARGE SCALE GENOMIC DNA]</scope>
    <source>
        <strain evidence="6 7">CECT 8300</strain>
    </source>
</reference>
<dbReference type="Proteomes" id="UP001589590">
    <property type="component" value="Unassembled WGS sequence"/>
</dbReference>
<dbReference type="NCBIfam" id="TIGR01509">
    <property type="entry name" value="HAD-SF-IA-v3"/>
    <property type="match status" value="1"/>
</dbReference>
<dbReference type="SFLD" id="SFLDG01135">
    <property type="entry name" value="C1.5.6:_HAD__Beta-PGM__Phospha"/>
    <property type="match status" value="1"/>
</dbReference>
<keyword evidence="4" id="KW-0460">Magnesium</keyword>